<name>A0A4R6UG31_9GAMM</name>
<organism evidence="3 4">
    <name type="scientific">Permianibacter aggregans</name>
    <dbReference type="NCBI Taxonomy" id="1510150"/>
    <lineage>
        <taxon>Bacteria</taxon>
        <taxon>Pseudomonadati</taxon>
        <taxon>Pseudomonadota</taxon>
        <taxon>Gammaproteobacteria</taxon>
        <taxon>Pseudomonadales</taxon>
        <taxon>Pseudomonadaceae</taxon>
        <taxon>Permianibacter</taxon>
    </lineage>
</organism>
<feature type="region of interest" description="Disordered" evidence="1">
    <location>
        <begin position="226"/>
        <end position="256"/>
    </location>
</feature>
<dbReference type="Pfam" id="PF11740">
    <property type="entry name" value="KfrA_N"/>
    <property type="match status" value="1"/>
</dbReference>
<feature type="compositionally biased region" description="Polar residues" evidence="1">
    <location>
        <begin position="227"/>
        <end position="236"/>
    </location>
</feature>
<dbReference type="GO" id="GO:0003677">
    <property type="term" value="F:DNA binding"/>
    <property type="evidence" value="ECO:0007669"/>
    <property type="project" value="UniProtKB-KW"/>
</dbReference>
<comment type="caution">
    <text evidence="3">The sequence shown here is derived from an EMBL/GenBank/DDBJ whole genome shotgun (WGS) entry which is preliminary data.</text>
</comment>
<dbReference type="AlphaFoldDB" id="A0A4R6UG31"/>
<keyword evidence="3" id="KW-0238">DNA-binding</keyword>
<evidence type="ECO:0000313" key="4">
    <source>
        <dbReference type="Proteomes" id="UP000295375"/>
    </source>
</evidence>
<dbReference type="InterPro" id="IPR021104">
    <property type="entry name" value="KfrA_DNA-bd_N"/>
</dbReference>
<dbReference type="RefSeq" id="WP_133592923.1">
    <property type="nucleotide sequence ID" value="NZ_CP037953.1"/>
</dbReference>
<evidence type="ECO:0000313" key="3">
    <source>
        <dbReference type="EMBL" id="TDQ44946.1"/>
    </source>
</evidence>
<evidence type="ECO:0000259" key="2">
    <source>
        <dbReference type="Pfam" id="PF11740"/>
    </source>
</evidence>
<dbReference type="EMBL" id="SNYM01000022">
    <property type="protein sequence ID" value="TDQ44946.1"/>
    <property type="molecule type" value="Genomic_DNA"/>
</dbReference>
<reference evidence="3 4" key="1">
    <citation type="submission" date="2019-03" db="EMBL/GenBank/DDBJ databases">
        <title>Genomic Encyclopedia of Type Strains, Phase IV (KMG-IV): sequencing the most valuable type-strain genomes for metagenomic binning, comparative biology and taxonomic classification.</title>
        <authorList>
            <person name="Goeker M."/>
        </authorList>
    </citation>
    <scope>NUCLEOTIDE SEQUENCE [LARGE SCALE GENOMIC DNA]</scope>
    <source>
        <strain evidence="3 4">DSM 103792</strain>
    </source>
</reference>
<keyword evidence="4" id="KW-1185">Reference proteome</keyword>
<proteinExistence type="predicted"/>
<feature type="compositionally biased region" description="Basic residues" evidence="1">
    <location>
        <begin position="244"/>
        <end position="256"/>
    </location>
</feature>
<feature type="domain" description="KfrA N-terminal DNA-binding" evidence="2">
    <location>
        <begin position="13"/>
        <end position="118"/>
    </location>
</feature>
<dbReference type="OrthoDB" id="583532at2"/>
<gene>
    <name evidence="3" type="ORF">EV696_1222</name>
</gene>
<evidence type="ECO:0000256" key="1">
    <source>
        <dbReference type="SAM" id="MobiDB-lite"/>
    </source>
</evidence>
<accession>A0A4R6UG31</accession>
<protein>
    <submittedName>
        <fullName evidence="3">Plasmid replication DNA-binding protein KfrA</fullName>
    </submittedName>
</protein>
<sequence length="256" mass="29471">MGRIGVSYEEFLVVARQLFAQRQTVTVDRVREQLGRGSRTTLLKFLQRWRDEAVSEPEFSLMDLPPQMVSLVEAMWRTAGTQARLALNHEREQLELREQSVKEGEQLKEGQLQALTTQLAVHQQREQALATELVGCKEALARLQVEHQHVMGLAEAKQEALTACQEQIKTLQQKLAQESAEHAKLVIAERERYEIELARWLKQLDEARVLLRKTTDRYEKLEKRLNVETSQANANGAKSEKGQRKPSRPAKRQLEK</sequence>
<dbReference type="Proteomes" id="UP000295375">
    <property type="component" value="Unassembled WGS sequence"/>
</dbReference>